<dbReference type="InterPro" id="IPR028917">
    <property type="entry name" value="Tox-GHH2_domain"/>
</dbReference>
<organism evidence="3 4">
    <name type="scientific">Providencia rettgeri</name>
    <dbReference type="NCBI Taxonomy" id="587"/>
    <lineage>
        <taxon>Bacteria</taxon>
        <taxon>Pseudomonadati</taxon>
        <taxon>Pseudomonadota</taxon>
        <taxon>Gammaproteobacteria</taxon>
        <taxon>Enterobacterales</taxon>
        <taxon>Morganellaceae</taxon>
        <taxon>Providencia</taxon>
    </lineage>
</organism>
<evidence type="ECO:0000259" key="2">
    <source>
        <dbReference type="Pfam" id="PF15635"/>
    </source>
</evidence>
<dbReference type="Pfam" id="PF15635">
    <property type="entry name" value="Tox-GHH2"/>
    <property type="match status" value="1"/>
</dbReference>
<sequence>MDTRVYVNDREACSKASDGVSTAAFPDPCWSPGPSVVPYPNTSKADALSNGTATVFIQNTMVAQEDRSFFSTSTGDEPATYGLAKGVMTGVIKGKAYFRSWSLNVKFEGYGVARHQDLMTHNHGSFPSNTPTFPYVSRGVFGGLKACDKENTQVEKRCEPDKDNSETQQTLKKESKLRKALAKKKQRQNKKNSKKWHWTDDHCAGLEIKVSGNTPEEMQEMAKEYMDDMSESIQTLKSELDYVNALKSKLTDMAENAAMKALGKVGAKAVAKQAVGSAVPAWGNAAMAIWTLGDLAYSGFEISSIKSAAEEGLEQIKVLSEKAEDIKKLMKEAESYKNLSPEEQIRRAQKLAEDTQEILASLNACARARKCNLVPYSVKNAIKGARGSKTEPANNGGCCKGQTGHHLIYSNMIKDACPNYDASIAPTVCVEGTSWHGGSHGRIHTAMDDELSRLVKNNKLDNNTLSMDQAIDAAVRSHKKTFPYANCSNHCIREQLKGYYLPMCKNARLPAKDSRGNPITVEKERER</sequence>
<feature type="compositionally biased region" description="Basic and acidic residues" evidence="1">
    <location>
        <begin position="156"/>
        <end position="165"/>
    </location>
</feature>
<evidence type="ECO:0000313" key="4">
    <source>
        <dbReference type="Proteomes" id="UP000216001"/>
    </source>
</evidence>
<accession>A0A264VXX0</accession>
<comment type="caution">
    <text evidence="3">The sequence shown here is derived from an EMBL/GenBank/DDBJ whole genome shotgun (WGS) entry which is preliminary data.</text>
</comment>
<dbReference type="EMBL" id="NOWC01000002">
    <property type="protein sequence ID" value="OZS76188.1"/>
    <property type="molecule type" value="Genomic_DNA"/>
</dbReference>
<dbReference type="AlphaFoldDB" id="A0A264VXX0"/>
<feature type="region of interest" description="Disordered" evidence="1">
    <location>
        <begin position="156"/>
        <end position="196"/>
    </location>
</feature>
<feature type="compositionally biased region" description="Basic residues" evidence="1">
    <location>
        <begin position="175"/>
        <end position="196"/>
    </location>
</feature>
<dbReference type="Pfam" id="PF13665">
    <property type="entry name" value="Tox-PAAR-like"/>
    <property type="match status" value="1"/>
</dbReference>
<evidence type="ECO:0000313" key="3">
    <source>
        <dbReference type="EMBL" id="OZS76188.1"/>
    </source>
</evidence>
<dbReference type="Proteomes" id="UP000216001">
    <property type="component" value="Unassembled WGS sequence"/>
</dbReference>
<protein>
    <recommendedName>
        <fullName evidence="2">Tox-GHH2 domain-containing protein</fullName>
    </recommendedName>
</protein>
<evidence type="ECO:0000256" key="1">
    <source>
        <dbReference type="SAM" id="MobiDB-lite"/>
    </source>
</evidence>
<name>A0A264VXX0_PRORE</name>
<reference evidence="3 4" key="1">
    <citation type="submission" date="2017-07" db="EMBL/GenBank/DDBJ databases">
        <title>blaIMP-27 on transferable plasmids in Proteus mirabilis and Providencia rettgeri.</title>
        <authorList>
            <person name="Potter R."/>
        </authorList>
    </citation>
    <scope>NUCLEOTIDE SEQUENCE [LARGE SCALE GENOMIC DNA]</scope>
    <source>
        <strain evidence="3 4">PR1</strain>
    </source>
</reference>
<dbReference type="CDD" id="cd14740">
    <property type="entry name" value="PAAR_4"/>
    <property type="match status" value="1"/>
</dbReference>
<dbReference type="RefSeq" id="WP_094960740.1">
    <property type="nucleotide sequence ID" value="NZ_CP098040.1"/>
</dbReference>
<gene>
    <name evidence="3" type="ORF">CHI95_03170</name>
</gene>
<feature type="domain" description="Tox-GHH2" evidence="2">
    <location>
        <begin position="414"/>
        <end position="499"/>
    </location>
</feature>
<proteinExistence type="predicted"/>